<dbReference type="AlphaFoldDB" id="A0A148KMV9"/>
<dbReference type="RefSeq" id="WP_068380233.1">
    <property type="nucleotide sequence ID" value="NZ_LSNE01000010.1"/>
</dbReference>
<sequence length="192" mass="22465">MPEVDQNRVLPFENSAAFWQWLQANHDKEPELWLKIYKKHTLQKSISWDEAVIEALCWGWIDGVKKSLDEHAYLQRFTPRKANSNWSQRNREHVEKLIAAGKMQESGLAHCRAAQADGRWQAAYAPSSEMVVPEDFLAALSSRPNAKAFFDTLNRQNLYAIVYRLQTAKKPETRQKRFDKLLNMLENEEKLY</sequence>
<evidence type="ECO:0000313" key="1">
    <source>
        <dbReference type="EMBL" id="KXI27589.1"/>
    </source>
</evidence>
<dbReference type="STRING" id="1799789.AX660_01140"/>
<evidence type="ECO:0008006" key="3">
    <source>
        <dbReference type="Google" id="ProtNLM"/>
    </source>
</evidence>
<gene>
    <name evidence="1" type="ORF">AX660_01140</name>
</gene>
<dbReference type="OrthoDB" id="9796999at2"/>
<organism evidence="1 2">
    <name type="scientific">Paraglaciecola hydrolytica</name>
    <dbReference type="NCBI Taxonomy" id="1799789"/>
    <lineage>
        <taxon>Bacteria</taxon>
        <taxon>Pseudomonadati</taxon>
        <taxon>Pseudomonadota</taxon>
        <taxon>Gammaproteobacteria</taxon>
        <taxon>Alteromonadales</taxon>
        <taxon>Alteromonadaceae</taxon>
        <taxon>Paraglaciecola</taxon>
    </lineage>
</organism>
<protein>
    <recommendedName>
        <fullName evidence="3">Bacteriocin-protection protein</fullName>
    </recommendedName>
</protein>
<reference evidence="2" key="1">
    <citation type="submission" date="2016-02" db="EMBL/GenBank/DDBJ databases">
        <authorList>
            <person name="Schultz-Johansen M."/>
            <person name="Glaring M.A."/>
            <person name="Bech P.K."/>
            <person name="Stougaard P."/>
        </authorList>
    </citation>
    <scope>NUCLEOTIDE SEQUENCE [LARGE SCALE GENOMIC DNA]</scope>
    <source>
        <strain evidence="2">S66</strain>
    </source>
</reference>
<keyword evidence="2" id="KW-1185">Reference proteome</keyword>
<proteinExistence type="predicted"/>
<dbReference type="EMBL" id="LSNE01000010">
    <property type="protein sequence ID" value="KXI27589.1"/>
    <property type="molecule type" value="Genomic_DNA"/>
</dbReference>
<accession>A0A148KMV9</accession>
<comment type="caution">
    <text evidence="1">The sequence shown here is derived from an EMBL/GenBank/DDBJ whole genome shotgun (WGS) entry which is preliminary data.</text>
</comment>
<dbReference type="Pfam" id="PF13376">
    <property type="entry name" value="OmdA"/>
    <property type="match status" value="1"/>
</dbReference>
<name>A0A148KMV9_9ALTE</name>
<evidence type="ECO:0000313" key="2">
    <source>
        <dbReference type="Proteomes" id="UP000070299"/>
    </source>
</evidence>
<dbReference type="Proteomes" id="UP000070299">
    <property type="component" value="Unassembled WGS sequence"/>
</dbReference>